<accession>A0A382QU39</accession>
<reference evidence="1" key="1">
    <citation type="submission" date="2018-05" db="EMBL/GenBank/DDBJ databases">
        <authorList>
            <person name="Lanie J.A."/>
            <person name="Ng W.-L."/>
            <person name="Kazmierczak K.M."/>
            <person name="Andrzejewski T.M."/>
            <person name="Davidsen T.M."/>
            <person name="Wayne K.J."/>
            <person name="Tettelin H."/>
            <person name="Glass J.I."/>
            <person name="Rusch D."/>
            <person name="Podicherti R."/>
            <person name="Tsui H.-C.T."/>
            <person name="Winkler M.E."/>
        </authorList>
    </citation>
    <scope>NUCLEOTIDE SEQUENCE</scope>
</reference>
<dbReference type="SUPFAM" id="SSF53335">
    <property type="entry name" value="S-adenosyl-L-methionine-dependent methyltransferases"/>
    <property type="match status" value="1"/>
</dbReference>
<proteinExistence type="predicted"/>
<sequence>MSSIYLHKPTEFVNRIILKKRKEMVDIINKYYEVDDLNDALDIGTTNDMEYSHSNYLIKNLKNIKVFKSISDQKINSTFFIKSLSKSILENFSYEEINQYSSDLVFSNATIEHVGSSTNQLQMISNIIKLTKKNFVLITPNRYHPIDFHTQIPLIHWFPKKIHRKILSLIGLKFYSKEENLNLLSTTDLINLLNNFDTIQYEYRYINLLGLKSNCIIFGKIINSAERSK</sequence>
<name>A0A382QU39_9ZZZZ</name>
<evidence type="ECO:0000313" key="1">
    <source>
        <dbReference type="EMBL" id="SVC89024.1"/>
    </source>
</evidence>
<organism evidence="1">
    <name type="scientific">marine metagenome</name>
    <dbReference type="NCBI Taxonomy" id="408172"/>
    <lineage>
        <taxon>unclassified sequences</taxon>
        <taxon>metagenomes</taxon>
        <taxon>ecological metagenomes</taxon>
    </lineage>
</organism>
<dbReference type="InterPro" id="IPR029063">
    <property type="entry name" value="SAM-dependent_MTases_sf"/>
</dbReference>
<gene>
    <name evidence="1" type="ORF">METZ01_LOCUS341878</name>
</gene>
<evidence type="ECO:0008006" key="2">
    <source>
        <dbReference type="Google" id="ProtNLM"/>
    </source>
</evidence>
<protein>
    <recommendedName>
        <fullName evidence="2">Methyltransferase type 11 domain-containing protein</fullName>
    </recommendedName>
</protein>
<dbReference type="EMBL" id="UINC01116941">
    <property type="protein sequence ID" value="SVC89024.1"/>
    <property type="molecule type" value="Genomic_DNA"/>
</dbReference>
<dbReference type="AlphaFoldDB" id="A0A382QU39"/>
<dbReference type="Gene3D" id="3.40.50.150">
    <property type="entry name" value="Vaccinia Virus protein VP39"/>
    <property type="match status" value="1"/>
</dbReference>